<dbReference type="Gene3D" id="3.60.21.10">
    <property type="match status" value="1"/>
</dbReference>
<proteinExistence type="predicted"/>
<dbReference type="Pfam" id="PF00149">
    <property type="entry name" value="Metallophos"/>
    <property type="match status" value="1"/>
</dbReference>
<dbReference type="EMBL" id="BARU01007042">
    <property type="protein sequence ID" value="GAH40476.1"/>
    <property type="molecule type" value="Genomic_DNA"/>
</dbReference>
<dbReference type="GO" id="GO:0016787">
    <property type="term" value="F:hydrolase activity"/>
    <property type="evidence" value="ECO:0007669"/>
    <property type="project" value="InterPro"/>
</dbReference>
<organism evidence="2">
    <name type="scientific">marine sediment metagenome</name>
    <dbReference type="NCBI Taxonomy" id="412755"/>
    <lineage>
        <taxon>unclassified sequences</taxon>
        <taxon>metagenomes</taxon>
        <taxon>ecological metagenomes</taxon>
    </lineage>
</organism>
<dbReference type="SUPFAM" id="SSF56300">
    <property type="entry name" value="Metallo-dependent phosphatases"/>
    <property type="match status" value="1"/>
</dbReference>
<reference evidence="2" key="1">
    <citation type="journal article" date="2014" name="Front. Microbiol.">
        <title>High frequency of phylogenetically diverse reductive dehalogenase-homologous genes in deep subseafloor sedimentary metagenomes.</title>
        <authorList>
            <person name="Kawai M."/>
            <person name="Futagami T."/>
            <person name="Toyoda A."/>
            <person name="Takaki Y."/>
            <person name="Nishi S."/>
            <person name="Hori S."/>
            <person name="Arai W."/>
            <person name="Tsubouchi T."/>
            <person name="Morono Y."/>
            <person name="Uchiyama I."/>
            <person name="Ito T."/>
            <person name="Fujiyama A."/>
            <person name="Inagaki F."/>
            <person name="Takami H."/>
        </authorList>
    </citation>
    <scope>NUCLEOTIDE SEQUENCE</scope>
    <source>
        <strain evidence="2">Expedition CK06-06</strain>
    </source>
</reference>
<evidence type="ECO:0000313" key="2">
    <source>
        <dbReference type="EMBL" id="GAH40476.1"/>
    </source>
</evidence>
<feature type="domain" description="Calcineurin-like phosphoesterase" evidence="1">
    <location>
        <begin position="82"/>
        <end position="334"/>
    </location>
</feature>
<name>X1F4F1_9ZZZZ</name>
<protein>
    <recommendedName>
        <fullName evidence="1">Calcineurin-like phosphoesterase domain-containing protein</fullName>
    </recommendedName>
</protein>
<gene>
    <name evidence="2" type="ORF">S03H2_13887</name>
</gene>
<dbReference type="InterPro" id="IPR029052">
    <property type="entry name" value="Metallo-depent_PP-like"/>
</dbReference>
<feature type="non-terminal residue" evidence="2">
    <location>
        <position position="1"/>
    </location>
</feature>
<comment type="caution">
    <text evidence="2">The sequence shown here is derived from an EMBL/GenBank/DDBJ whole genome shotgun (WGS) entry which is preliminary data.</text>
</comment>
<dbReference type="AlphaFoldDB" id="X1F4F1"/>
<dbReference type="InterPro" id="IPR004843">
    <property type="entry name" value="Calcineurin-like_PHP"/>
</dbReference>
<evidence type="ECO:0000259" key="1">
    <source>
        <dbReference type="Pfam" id="PF00149"/>
    </source>
</evidence>
<sequence length="420" mass="49277">EIDNPAYDDYLSPQNYLVKHEIYGSLNKFYTATIQFTLSDEVIEFLKSFNFVMFDILMQNPSKAERINYHSIVISKNDWNNFKFLHATDLHLAERNDRIYEIVKKWQKSVRKSEVSEIVAQSVKAVSWFQRLLMKKPEGKEQTMKPLQKRFINPNNNFRTFIKHANKRVNQNDLDFIVLTGDIIDFSILSKINKEKRKTLDFDYEFSNWRIFKEILLNISQKKRRGMVSGQELLCPLFTIPGNHDFRPFHYDLRWANLYKKIGLNSTEVIALNNELMANPISSITKSFRALKAYLIEVNSSLDFSLKLGINNFIFLNSGSDSFKNIIDFVSGHPSVTGVTNKQIRFLENLINKTIKLGNNTFLMVHGPPINPKKTMRSSRRFSFSKPSKDKIFSIDEFKESIMKKWEKRPSLFRIDDKFD</sequence>
<feature type="non-terminal residue" evidence="2">
    <location>
        <position position="420"/>
    </location>
</feature>
<accession>X1F4F1</accession>